<dbReference type="Gene3D" id="1.10.3660.10">
    <property type="entry name" value="6-phosphogluconate dehydrogenase C-terminal like domain"/>
    <property type="match status" value="1"/>
</dbReference>
<dbReference type="GO" id="GO:0070403">
    <property type="term" value="F:NAD+ binding"/>
    <property type="evidence" value="ECO:0007669"/>
    <property type="project" value="InterPro"/>
</dbReference>
<dbReference type="Proteomes" id="UP000094969">
    <property type="component" value="Chromosome"/>
</dbReference>
<dbReference type="InterPro" id="IPR008927">
    <property type="entry name" value="6-PGluconate_DH-like_C_sf"/>
</dbReference>
<sequence length="277" mass="30012">MPTQRHTFSSIGLMGFGAFGRLMARHLQPHLPLVVFDPARAPEADGSGKGLAPGGIAQVAACDIVILAVPVDQLPEAIASLRPHLRTGAIVLDVGSVKIEPARLLLAGLPDTVEIIGTHPLFGPQSARHGIAGLKIALCPIRGDSFRRIAAFLRHVLKLDVILTTPDAHDRDMAMVQGLTHLVAKILVRMEPMPRRMTTRSFELLMQATEMVRHDAPGVFLAIERANPHARAVRERFFSYAEELTETLELGHRISPTSALNAPIVSDSAIGECLRID</sequence>
<dbReference type="EMBL" id="CP017147">
    <property type="protein sequence ID" value="AOO83454.1"/>
    <property type="molecule type" value="Genomic_DNA"/>
</dbReference>
<dbReference type="GO" id="GO:0006571">
    <property type="term" value="P:tyrosine biosynthetic process"/>
    <property type="evidence" value="ECO:0007669"/>
    <property type="project" value="InterPro"/>
</dbReference>
<dbReference type="InterPro" id="IPR046826">
    <property type="entry name" value="PDH_N"/>
</dbReference>
<keyword evidence="4" id="KW-1185">Reference proteome</keyword>
<dbReference type="SUPFAM" id="SSF48179">
    <property type="entry name" value="6-phosphogluconate dehydrogenase C-terminal domain-like"/>
    <property type="match status" value="1"/>
</dbReference>
<gene>
    <name evidence="3" type="ORF">BHK69_26125</name>
</gene>
<evidence type="ECO:0000313" key="4">
    <source>
        <dbReference type="Proteomes" id="UP000094969"/>
    </source>
</evidence>
<dbReference type="GO" id="GO:0004665">
    <property type="term" value="F:prephenate dehydrogenase (NADP+) activity"/>
    <property type="evidence" value="ECO:0007669"/>
    <property type="project" value="InterPro"/>
</dbReference>
<dbReference type="Pfam" id="PF02153">
    <property type="entry name" value="PDH_N"/>
    <property type="match status" value="1"/>
</dbReference>
<evidence type="ECO:0000259" key="2">
    <source>
        <dbReference type="PROSITE" id="PS51176"/>
    </source>
</evidence>
<dbReference type="OrthoDB" id="9800497at2"/>
<protein>
    <submittedName>
        <fullName evidence="3">Prephenate dehydrogenase</fullName>
    </submittedName>
</protein>
<name>A0A1D7U7Z5_9HYPH</name>
<dbReference type="PANTHER" id="PTHR21363">
    <property type="entry name" value="PREPHENATE DEHYDROGENASE"/>
    <property type="match status" value="1"/>
</dbReference>
<dbReference type="InterPro" id="IPR050812">
    <property type="entry name" value="Preph/Arog_dehydrog"/>
</dbReference>
<dbReference type="SUPFAM" id="SSF51735">
    <property type="entry name" value="NAD(P)-binding Rossmann-fold domains"/>
    <property type="match status" value="1"/>
</dbReference>
<dbReference type="InterPro" id="IPR003099">
    <property type="entry name" value="Prephen_DH"/>
</dbReference>
<dbReference type="PROSITE" id="PS51176">
    <property type="entry name" value="PDH_ADH"/>
    <property type="match status" value="1"/>
</dbReference>
<accession>A0A1D7U7Z5</accession>
<dbReference type="AlphaFoldDB" id="A0A1D7U7Z5"/>
<dbReference type="Gene3D" id="3.40.50.720">
    <property type="entry name" value="NAD(P)-binding Rossmann-like Domain"/>
    <property type="match status" value="1"/>
</dbReference>
<keyword evidence="1" id="KW-0560">Oxidoreductase</keyword>
<proteinExistence type="predicted"/>
<dbReference type="GO" id="GO:0008977">
    <property type="term" value="F:prephenate dehydrogenase (NAD+) activity"/>
    <property type="evidence" value="ECO:0007669"/>
    <property type="project" value="InterPro"/>
</dbReference>
<dbReference type="STRING" id="1526658.BHK69_26125"/>
<evidence type="ECO:0000313" key="3">
    <source>
        <dbReference type="EMBL" id="AOO83454.1"/>
    </source>
</evidence>
<dbReference type="KEGG" id="bvv:BHK69_26125"/>
<dbReference type="InterPro" id="IPR036291">
    <property type="entry name" value="NAD(P)-bd_dom_sf"/>
</dbReference>
<organism evidence="3 4">
    <name type="scientific">Bosea vaviloviae</name>
    <dbReference type="NCBI Taxonomy" id="1526658"/>
    <lineage>
        <taxon>Bacteria</taxon>
        <taxon>Pseudomonadati</taxon>
        <taxon>Pseudomonadota</taxon>
        <taxon>Alphaproteobacteria</taxon>
        <taxon>Hyphomicrobiales</taxon>
        <taxon>Boseaceae</taxon>
        <taxon>Bosea</taxon>
    </lineage>
</organism>
<dbReference type="PANTHER" id="PTHR21363:SF0">
    <property type="entry name" value="PREPHENATE DEHYDROGENASE [NADP(+)]"/>
    <property type="match status" value="1"/>
</dbReference>
<evidence type="ECO:0000256" key="1">
    <source>
        <dbReference type="ARBA" id="ARBA00023002"/>
    </source>
</evidence>
<reference evidence="3 4" key="1">
    <citation type="journal article" date="2015" name="Antonie Van Leeuwenhoek">
        <title>Bosea vaviloviae sp. nov., a new species of slow-growing rhizobia isolated from nodules of the relict species Vavilovia formosa (Stev.) Fed.</title>
        <authorList>
            <person name="Safronova V.I."/>
            <person name="Kuznetsova I.G."/>
            <person name="Sazanova A.L."/>
            <person name="Kimeklis A.K."/>
            <person name="Belimov A.A."/>
            <person name="Andronov E.E."/>
            <person name="Pinaev A.G."/>
            <person name="Chizhevskaya E.P."/>
            <person name="Pukhaev A.R."/>
            <person name="Popov K.P."/>
            <person name="Willems A."/>
            <person name="Tikhonovich I.A."/>
        </authorList>
    </citation>
    <scope>NUCLEOTIDE SEQUENCE [LARGE SCALE GENOMIC DNA]</scope>
    <source>
        <strain evidence="3 4">Vaf18</strain>
    </source>
</reference>
<dbReference type="RefSeq" id="WP_069692654.1">
    <property type="nucleotide sequence ID" value="NZ_CP017147.1"/>
</dbReference>
<feature type="domain" description="Prephenate/arogenate dehydrogenase" evidence="2">
    <location>
        <begin position="9"/>
        <end position="277"/>
    </location>
</feature>